<protein>
    <submittedName>
        <fullName evidence="2">Histone acetyltransferase HPA2 and related acetyltransferases</fullName>
    </submittedName>
</protein>
<evidence type="ECO:0000313" key="2">
    <source>
        <dbReference type="EMBL" id="BBD79981.1"/>
    </source>
</evidence>
<dbReference type="Pfam" id="PF00583">
    <property type="entry name" value="Acetyltransf_1"/>
    <property type="match status" value="1"/>
</dbReference>
<name>A0A2Z6E5F7_9GAMM</name>
<keyword evidence="3" id="KW-1185">Reference proteome</keyword>
<dbReference type="Proteomes" id="UP000270530">
    <property type="component" value="Chromosome"/>
</dbReference>
<reference evidence="3" key="1">
    <citation type="submission" date="2018-04" db="EMBL/GenBank/DDBJ databases">
        <authorList>
            <person name="Watanabe M."/>
            <person name="Kojima H."/>
        </authorList>
    </citation>
    <scope>NUCLEOTIDE SEQUENCE [LARGE SCALE GENOMIC DNA]</scope>
    <source>
        <strain evidence="3">Dysh456</strain>
    </source>
</reference>
<proteinExistence type="predicted"/>
<evidence type="ECO:0000259" key="1">
    <source>
        <dbReference type="PROSITE" id="PS51186"/>
    </source>
</evidence>
<dbReference type="OrthoDB" id="187903at2"/>
<dbReference type="InterPro" id="IPR016181">
    <property type="entry name" value="Acyl_CoA_acyltransferase"/>
</dbReference>
<dbReference type="AlphaFoldDB" id="A0A2Z6E5F7"/>
<keyword evidence="2" id="KW-0808">Transferase</keyword>
<dbReference type="InterPro" id="IPR000182">
    <property type="entry name" value="GNAT_dom"/>
</dbReference>
<dbReference type="RefSeq" id="WP_126537585.1">
    <property type="nucleotide sequence ID" value="NZ_AP018560.1"/>
</dbReference>
<accession>A0A2Z6E5F7</accession>
<gene>
    <name evidence="2" type="ORF">ALSL_1324</name>
</gene>
<dbReference type="GO" id="GO:0016747">
    <property type="term" value="F:acyltransferase activity, transferring groups other than amino-acyl groups"/>
    <property type="evidence" value="ECO:0007669"/>
    <property type="project" value="InterPro"/>
</dbReference>
<dbReference type="CDD" id="cd04301">
    <property type="entry name" value="NAT_SF"/>
    <property type="match status" value="1"/>
</dbReference>
<dbReference type="SUPFAM" id="SSF55729">
    <property type="entry name" value="Acyl-CoA N-acyltransferases (Nat)"/>
    <property type="match status" value="1"/>
</dbReference>
<dbReference type="KEGG" id="rbd:ALSL_1324"/>
<dbReference type="EMBL" id="AP018560">
    <property type="protein sequence ID" value="BBD79981.1"/>
    <property type="molecule type" value="Genomic_DNA"/>
</dbReference>
<reference evidence="3" key="2">
    <citation type="submission" date="2018-06" db="EMBL/GenBank/DDBJ databases">
        <title>Genome sequence of Rhodanobacteraceae bacterium strain Dysh456.</title>
        <authorList>
            <person name="Fukui M."/>
        </authorList>
    </citation>
    <scope>NUCLEOTIDE SEQUENCE [LARGE SCALE GENOMIC DNA]</scope>
    <source>
        <strain evidence="3">Dysh456</strain>
    </source>
</reference>
<dbReference type="Gene3D" id="3.40.630.30">
    <property type="match status" value="1"/>
</dbReference>
<dbReference type="PROSITE" id="PS51186">
    <property type="entry name" value="GNAT"/>
    <property type="match status" value="1"/>
</dbReference>
<feature type="domain" description="N-acetyltransferase" evidence="1">
    <location>
        <begin position="9"/>
        <end position="207"/>
    </location>
</feature>
<organism evidence="2 3">
    <name type="scientific">Aerosticca soli</name>
    <dbReference type="NCBI Taxonomy" id="2010829"/>
    <lineage>
        <taxon>Bacteria</taxon>
        <taxon>Pseudomonadati</taxon>
        <taxon>Pseudomonadota</taxon>
        <taxon>Gammaproteobacteria</taxon>
        <taxon>Lysobacterales</taxon>
        <taxon>Rhodanobacteraceae</taxon>
        <taxon>Aerosticca</taxon>
    </lineage>
</organism>
<sequence>MNALRVITCTGPAVAPHLDDLARLRLAVFRDWPYLYEGDAAYERDYLEAYARSPRSVFVLALDGERVVGASTGIPLGDDQAAFQAPFRARGDAIETVFYFGESVLLPAYRGRGIGHRFFDEREAHARALGGFALTAFCAVERAADDPRRPADYRPNDAFWRKRGYVPQDDLFCELAWREVGATAPVPHRLRFWLRPLDAPRMTAPCP</sequence>
<evidence type="ECO:0000313" key="3">
    <source>
        <dbReference type="Proteomes" id="UP000270530"/>
    </source>
</evidence>